<dbReference type="Proteomes" id="UP000215914">
    <property type="component" value="Chromosome 1"/>
</dbReference>
<dbReference type="AlphaFoldDB" id="A0A251VR87"/>
<proteinExistence type="predicted"/>
<dbReference type="EMBL" id="CM007890">
    <property type="protein sequence ID" value="OTG37241.1"/>
    <property type="molecule type" value="Genomic_DNA"/>
</dbReference>
<gene>
    <name evidence="3" type="ORF">HannXRQ_Chr01g0016671</name>
    <name evidence="2" type="ORF">HanXRQr2_Chr01g0030001</name>
</gene>
<dbReference type="EMBL" id="MNCJ02000316">
    <property type="protein sequence ID" value="KAF5822708.1"/>
    <property type="molecule type" value="Genomic_DNA"/>
</dbReference>
<keyword evidence="4" id="KW-1185">Reference proteome</keyword>
<reference evidence="2" key="3">
    <citation type="submission" date="2020-06" db="EMBL/GenBank/DDBJ databases">
        <title>Helianthus annuus Genome sequencing and assembly Release 2.</title>
        <authorList>
            <person name="Gouzy J."/>
            <person name="Langlade N."/>
            <person name="Munos S."/>
        </authorList>
    </citation>
    <scope>NUCLEOTIDE SEQUENCE</scope>
    <source>
        <tissue evidence="2">Leaves</tissue>
    </source>
</reference>
<reference evidence="2 4" key="1">
    <citation type="journal article" date="2017" name="Nature">
        <title>The sunflower genome provides insights into oil metabolism, flowering and Asterid evolution.</title>
        <authorList>
            <person name="Badouin H."/>
            <person name="Gouzy J."/>
            <person name="Grassa C.J."/>
            <person name="Murat F."/>
            <person name="Staton S.E."/>
            <person name="Cottret L."/>
            <person name="Lelandais-Briere C."/>
            <person name="Owens G.L."/>
            <person name="Carrere S."/>
            <person name="Mayjonade B."/>
            <person name="Legrand L."/>
            <person name="Gill N."/>
            <person name="Kane N.C."/>
            <person name="Bowers J.E."/>
            <person name="Hubner S."/>
            <person name="Bellec A."/>
            <person name="Berard A."/>
            <person name="Berges H."/>
            <person name="Blanchet N."/>
            <person name="Boniface M.C."/>
            <person name="Brunel D."/>
            <person name="Catrice O."/>
            <person name="Chaidir N."/>
            <person name="Claudel C."/>
            <person name="Donnadieu C."/>
            <person name="Faraut T."/>
            <person name="Fievet G."/>
            <person name="Helmstetter N."/>
            <person name="King M."/>
            <person name="Knapp S.J."/>
            <person name="Lai Z."/>
            <person name="Le Paslier M.C."/>
            <person name="Lippi Y."/>
            <person name="Lorenzon L."/>
            <person name="Mandel J.R."/>
            <person name="Marage G."/>
            <person name="Marchand G."/>
            <person name="Marquand E."/>
            <person name="Bret-Mestries E."/>
            <person name="Morien E."/>
            <person name="Nambeesan S."/>
            <person name="Nguyen T."/>
            <person name="Pegot-Espagnet P."/>
            <person name="Pouilly N."/>
            <person name="Raftis F."/>
            <person name="Sallet E."/>
            <person name="Schiex T."/>
            <person name="Thomas J."/>
            <person name="Vandecasteele C."/>
            <person name="Vares D."/>
            <person name="Vear F."/>
            <person name="Vautrin S."/>
            <person name="Crespi M."/>
            <person name="Mangin B."/>
            <person name="Burke J.M."/>
            <person name="Salse J."/>
            <person name="Munos S."/>
            <person name="Vincourt P."/>
            <person name="Rieseberg L.H."/>
            <person name="Langlade N.B."/>
        </authorList>
    </citation>
    <scope>NUCLEOTIDE SEQUENCE [LARGE SCALE GENOMIC DNA]</scope>
    <source>
        <strain evidence="4">cv. SF193</strain>
        <tissue evidence="2">Leaves</tissue>
    </source>
</reference>
<reference evidence="3" key="2">
    <citation type="submission" date="2017-02" db="EMBL/GenBank/DDBJ databases">
        <title>Sunflower complete genome.</title>
        <authorList>
            <person name="Langlade N."/>
            <person name="Munos S."/>
        </authorList>
    </citation>
    <scope>NUCLEOTIDE SEQUENCE [LARGE SCALE GENOMIC DNA]</scope>
    <source>
        <tissue evidence="3">Leaves</tissue>
    </source>
</reference>
<protein>
    <submittedName>
        <fullName evidence="3">Uncharacterized protein</fullName>
    </submittedName>
</protein>
<name>A0A251VR87_HELAN</name>
<keyword evidence="1" id="KW-0472">Membrane</keyword>
<keyword evidence="1" id="KW-0812">Transmembrane</keyword>
<accession>A0A251VR87</accession>
<evidence type="ECO:0000313" key="2">
    <source>
        <dbReference type="EMBL" id="KAF5822708.1"/>
    </source>
</evidence>
<evidence type="ECO:0000256" key="1">
    <source>
        <dbReference type="SAM" id="Phobius"/>
    </source>
</evidence>
<dbReference type="InParanoid" id="A0A251VR87"/>
<evidence type="ECO:0000313" key="4">
    <source>
        <dbReference type="Proteomes" id="UP000215914"/>
    </source>
</evidence>
<keyword evidence="1" id="KW-1133">Transmembrane helix</keyword>
<feature type="transmembrane region" description="Helical" evidence="1">
    <location>
        <begin position="43"/>
        <end position="63"/>
    </location>
</feature>
<evidence type="ECO:0000313" key="3">
    <source>
        <dbReference type="EMBL" id="OTG37241.1"/>
    </source>
</evidence>
<sequence>MDRYYTEVGGCDELQKNKGKMSPWCGSYGGWQLSTCNPYCSHGGLVILHFLSLMNLFIVDYLFRRSSTLQCNEKILL</sequence>
<organism evidence="3 4">
    <name type="scientific">Helianthus annuus</name>
    <name type="common">Common sunflower</name>
    <dbReference type="NCBI Taxonomy" id="4232"/>
    <lineage>
        <taxon>Eukaryota</taxon>
        <taxon>Viridiplantae</taxon>
        <taxon>Streptophyta</taxon>
        <taxon>Embryophyta</taxon>
        <taxon>Tracheophyta</taxon>
        <taxon>Spermatophyta</taxon>
        <taxon>Magnoliopsida</taxon>
        <taxon>eudicotyledons</taxon>
        <taxon>Gunneridae</taxon>
        <taxon>Pentapetalae</taxon>
        <taxon>asterids</taxon>
        <taxon>campanulids</taxon>
        <taxon>Asterales</taxon>
        <taxon>Asteraceae</taxon>
        <taxon>Asteroideae</taxon>
        <taxon>Heliantheae alliance</taxon>
        <taxon>Heliantheae</taxon>
        <taxon>Helianthus</taxon>
    </lineage>
</organism>
<dbReference type="Gramene" id="mRNA:HanXRQr2_Chr01g0030001">
    <property type="protein sequence ID" value="CDS:HanXRQr2_Chr01g0030001.1"/>
    <property type="gene ID" value="HanXRQr2_Chr01g0030001"/>
</dbReference>